<dbReference type="Proteomes" id="UP000281261">
    <property type="component" value="Unassembled WGS sequence"/>
</dbReference>
<comment type="caution">
    <text evidence="1">The sequence shown here is derived from an EMBL/GenBank/DDBJ whole genome shotgun (WGS) entry which is preliminary data.</text>
</comment>
<evidence type="ECO:0000313" key="2">
    <source>
        <dbReference type="Proteomes" id="UP000281261"/>
    </source>
</evidence>
<proteinExistence type="predicted"/>
<name>A0A420ZCC6_UNCK3</name>
<accession>A0A420ZCC6</accession>
<evidence type="ECO:0000313" key="1">
    <source>
        <dbReference type="EMBL" id="RLC37018.1"/>
    </source>
</evidence>
<gene>
    <name evidence="1" type="ORF">DRH29_03295</name>
</gene>
<protein>
    <submittedName>
        <fullName evidence="1">Uncharacterized protein</fullName>
    </submittedName>
</protein>
<organism evidence="1 2">
    <name type="scientific">candidate division Kazan bacterium</name>
    <dbReference type="NCBI Taxonomy" id="2202143"/>
    <lineage>
        <taxon>Bacteria</taxon>
        <taxon>Bacteria division Kazan-3B-28</taxon>
    </lineage>
</organism>
<dbReference type="AlphaFoldDB" id="A0A420ZCC6"/>
<dbReference type="EMBL" id="QMNG01000016">
    <property type="protein sequence ID" value="RLC37018.1"/>
    <property type="molecule type" value="Genomic_DNA"/>
</dbReference>
<sequence>MRPREGIFIRIYRGGFVALSVELYEELGSPQFLGAQLKNEVLEIWPAQQDSFERVKVNLGRKLKNGSSIRQFHSRRLSRIKPGRYEVRNIEDWAEIPVKIK</sequence>
<reference evidence="1 2" key="1">
    <citation type="submission" date="2018-06" db="EMBL/GenBank/DDBJ databases">
        <title>Extensive metabolic versatility and redundancy in microbially diverse, dynamic hydrothermal sediments.</title>
        <authorList>
            <person name="Dombrowski N."/>
            <person name="Teske A."/>
            <person name="Baker B.J."/>
        </authorList>
    </citation>
    <scope>NUCLEOTIDE SEQUENCE [LARGE SCALE GENOMIC DNA]</scope>
    <source>
        <strain evidence="1">B79_G16</strain>
    </source>
</reference>